<evidence type="ECO:0000313" key="5">
    <source>
        <dbReference type="Proteomes" id="UP000069443"/>
    </source>
</evidence>
<reference evidence="5" key="2">
    <citation type="submission" date="2016-02" db="EMBL/GenBank/DDBJ databases">
        <title>Draft genome sequence of five rapidly growing Mycobacterium species.</title>
        <authorList>
            <person name="Katahira K."/>
            <person name="Gotou Y."/>
            <person name="Iida K."/>
            <person name="Ogura Y."/>
            <person name="Hayashi T."/>
        </authorList>
    </citation>
    <scope>NUCLEOTIDE SEQUENCE [LARGE SCALE GENOMIC DNA]</scope>
    <source>
        <strain evidence="5">JCM15298</strain>
    </source>
</reference>
<dbReference type="PROSITE" id="PS50977">
    <property type="entry name" value="HTH_TETR_2"/>
    <property type="match status" value="1"/>
</dbReference>
<dbReference type="InterPro" id="IPR001647">
    <property type="entry name" value="HTH_TetR"/>
</dbReference>
<dbReference type="Proteomes" id="UP000069443">
    <property type="component" value="Unassembled WGS sequence"/>
</dbReference>
<dbReference type="InterPro" id="IPR041678">
    <property type="entry name" value="TetR_C_16"/>
</dbReference>
<dbReference type="InterPro" id="IPR009057">
    <property type="entry name" value="Homeodomain-like_sf"/>
</dbReference>
<dbReference type="PANTHER" id="PTHR30055:SF235">
    <property type="entry name" value="TRANSCRIPTIONAL REGULATORY PROTEIN"/>
    <property type="match status" value="1"/>
</dbReference>
<evidence type="ECO:0000256" key="1">
    <source>
        <dbReference type="ARBA" id="ARBA00023125"/>
    </source>
</evidence>
<name>A0A100WFI9_MYCCR</name>
<dbReference type="Gene3D" id="1.10.357.10">
    <property type="entry name" value="Tetracycline Repressor, domain 2"/>
    <property type="match status" value="1"/>
</dbReference>
<dbReference type="Pfam" id="PF17920">
    <property type="entry name" value="TetR_C_16"/>
    <property type="match status" value="1"/>
</dbReference>
<dbReference type="Pfam" id="PF00440">
    <property type="entry name" value="TetR_N"/>
    <property type="match status" value="1"/>
</dbReference>
<dbReference type="AlphaFoldDB" id="A0A100WFI9"/>
<dbReference type="SUPFAM" id="SSF46689">
    <property type="entry name" value="Homeodomain-like"/>
    <property type="match status" value="1"/>
</dbReference>
<dbReference type="EMBL" id="BCSY01000068">
    <property type="protein sequence ID" value="GAS97093.1"/>
    <property type="molecule type" value="Genomic_DNA"/>
</dbReference>
<dbReference type="PRINTS" id="PR00455">
    <property type="entry name" value="HTHTETR"/>
</dbReference>
<evidence type="ECO:0000313" key="4">
    <source>
        <dbReference type="EMBL" id="GAS97093.1"/>
    </source>
</evidence>
<organism evidence="4 5">
    <name type="scientific">Mycolicibacterium canariasense</name>
    <name type="common">Mycobacterium canariasense</name>
    <dbReference type="NCBI Taxonomy" id="228230"/>
    <lineage>
        <taxon>Bacteria</taxon>
        <taxon>Bacillati</taxon>
        <taxon>Actinomycetota</taxon>
        <taxon>Actinomycetes</taxon>
        <taxon>Mycobacteriales</taxon>
        <taxon>Mycobacteriaceae</taxon>
        <taxon>Mycolicibacterium</taxon>
    </lineage>
</organism>
<proteinExistence type="predicted"/>
<keyword evidence="5" id="KW-1185">Reference proteome</keyword>
<keyword evidence="1 2" id="KW-0238">DNA-binding</keyword>
<dbReference type="Gene3D" id="1.10.10.60">
    <property type="entry name" value="Homeodomain-like"/>
    <property type="match status" value="1"/>
</dbReference>
<comment type="caution">
    <text evidence="4">The sequence shown here is derived from an EMBL/GenBank/DDBJ whole genome shotgun (WGS) entry which is preliminary data.</text>
</comment>
<evidence type="ECO:0000259" key="3">
    <source>
        <dbReference type="PROSITE" id="PS50977"/>
    </source>
</evidence>
<accession>A0A100WFI9</accession>
<dbReference type="SUPFAM" id="SSF48498">
    <property type="entry name" value="Tetracyclin repressor-like, C-terminal domain"/>
    <property type="match status" value="1"/>
</dbReference>
<evidence type="ECO:0000256" key="2">
    <source>
        <dbReference type="PROSITE-ProRule" id="PRU00335"/>
    </source>
</evidence>
<protein>
    <submittedName>
        <fullName evidence="4">TetR family transcriptional regulator</fullName>
    </submittedName>
</protein>
<reference evidence="5" key="1">
    <citation type="journal article" date="2016" name="Genome Announc.">
        <title>Draft Genome Sequences of Five Rapidly Growing Mycobacterium Species, M. thermoresistibile, M. fortuitum subsp. acetamidolyticum, M. canariasense, M. brisbanense, and M. novocastrense.</title>
        <authorList>
            <person name="Katahira K."/>
            <person name="Ogura Y."/>
            <person name="Gotoh Y."/>
            <person name="Hayashi T."/>
        </authorList>
    </citation>
    <scope>NUCLEOTIDE SEQUENCE [LARGE SCALE GENOMIC DNA]</scope>
    <source>
        <strain evidence="5">JCM15298</strain>
    </source>
</reference>
<gene>
    <name evidence="4" type="ORF">RMCC_4059</name>
</gene>
<feature type="DNA-binding region" description="H-T-H motif" evidence="2">
    <location>
        <begin position="38"/>
        <end position="57"/>
    </location>
</feature>
<dbReference type="PANTHER" id="PTHR30055">
    <property type="entry name" value="HTH-TYPE TRANSCRIPTIONAL REGULATOR RUTR"/>
    <property type="match status" value="1"/>
</dbReference>
<sequence>MNTLSGMATKPRDGAATRAAILATAQTQFGEQGFERTTIRSVATAAGVDPALVMHYFGSKAGLFAAASQLEIAFPDLSGVAPGQIASLLIPLFVDVWGPEGTFLPLLRAAATNREAADTLLGVFAAQVAPALAAVVPDRPAERAALVGAQLLGVAVSRYILGTPPLVDMADAELIDWLTPVLAHLLTGPAAAPRPRQPAQTSST</sequence>
<dbReference type="InterPro" id="IPR050109">
    <property type="entry name" value="HTH-type_TetR-like_transc_reg"/>
</dbReference>
<dbReference type="STRING" id="228230.RMCC_4059"/>
<dbReference type="InterPro" id="IPR036271">
    <property type="entry name" value="Tet_transcr_reg_TetR-rel_C_sf"/>
</dbReference>
<dbReference type="GO" id="GO:0000976">
    <property type="term" value="F:transcription cis-regulatory region binding"/>
    <property type="evidence" value="ECO:0007669"/>
    <property type="project" value="TreeGrafter"/>
</dbReference>
<dbReference type="GO" id="GO:0003700">
    <property type="term" value="F:DNA-binding transcription factor activity"/>
    <property type="evidence" value="ECO:0007669"/>
    <property type="project" value="TreeGrafter"/>
</dbReference>
<feature type="domain" description="HTH tetR-type" evidence="3">
    <location>
        <begin position="15"/>
        <end position="75"/>
    </location>
</feature>